<dbReference type="Proteomes" id="UP000253529">
    <property type="component" value="Unassembled WGS sequence"/>
</dbReference>
<dbReference type="Gene3D" id="3.40.50.150">
    <property type="entry name" value="Vaccinia Virus protein VP39"/>
    <property type="match status" value="1"/>
</dbReference>
<keyword evidence="6" id="KW-1185">Reference proteome</keyword>
<proteinExistence type="inferred from homology"/>
<dbReference type="EMBL" id="QNRK01000005">
    <property type="protein sequence ID" value="RBP16568.1"/>
    <property type="molecule type" value="Genomic_DNA"/>
</dbReference>
<accession>A0A366FPK8</accession>
<sequence>MKHGEASRTALGAAGHRAAHQALDGGIVFADPLALRILGRDADEEIARAKARPERRALRLFVAMRSRFAEDSARRAIRAGVRQVLVLGAGLDTFAYRVEPSDGLRVFELDHPATQRDKRARLAAAGIDAPAHLAFVAHDFEHGDMTEALVAGGLDPSRRTFVLWLGVTPYLTEGAIAATLRSLTQLPGGAEVVFDYANPPDAIEEAGTRAFHGELADRVAAQGEPFRSFLDTAALHERARAMGFSEIEDLDRAALVERYLPAVPIKPRSGPGGHVVRMATP</sequence>
<dbReference type="InterPro" id="IPR011610">
    <property type="entry name" value="SAM_mthyl_Trfase_ML2640-like"/>
</dbReference>
<evidence type="ECO:0000256" key="3">
    <source>
        <dbReference type="ARBA" id="ARBA00022679"/>
    </source>
</evidence>
<dbReference type="EC" id="2.1.1.-" evidence="4"/>
<dbReference type="PANTHER" id="PTHR43619">
    <property type="entry name" value="S-ADENOSYL-L-METHIONINE-DEPENDENT METHYLTRANSFERASE YKTD-RELATED"/>
    <property type="match status" value="1"/>
</dbReference>
<dbReference type="SUPFAM" id="SSF53335">
    <property type="entry name" value="S-adenosyl-L-methionine-dependent methyltransferases"/>
    <property type="match status" value="1"/>
</dbReference>
<comment type="similarity">
    <text evidence="1 4">Belongs to the UPF0677 family.</text>
</comment>
<dbReference type="GO" id="GO:0032259">
    <property type="term" value="P:methylation"/>
    <property type="evidence" value="ECO:0007669"/>
    <property type="project" value="UniProtKB-KW"/>
</dbReference>
<dbReference type="Pfam" id="PF04072">
    <property type="entry name" value="LCM"/>
    <property type="match status" value="1"/>
</dbReference>
<comment type="function">
    <text evidence="4">Exhibits S-adenosyl-L-methionine-dependent methyltransferase activity.</text>
</comment>
<evidence type="ECO:0000256" key="2">
    <source>
        <dbReference type="ARBA" id="ARBA00022603"/>
    </source>
</evidence>
<dbReference type="InterPro" id="IPR007213">
    <property type="entry name" value="Ppm1/Ppm2/Tcmp"/>
</dbReference>
<reference evidence="5 6" key="1">
    <citation type="submission" date="2018-06" db="EMBL/GenBank/DDBJ databases">
        <title>Genomic Encyclopedia of Type Strains, Phase IV (KMG-IV): sequencing the most valuable type-strain genomes for metagenomic binning, comparative biology and taxonomic classification.</title>
        <authorList>
            <person name="Goeker M."/>
        </authorList>
    </citation>
    <scope>NUCLEOTIDE SEQUENCE [LARGE SCALE GENOMIC DNA]</scope>
    <source>
        <strain evidence="5 6">DSM 24875</strain>
    </source>
</reference>
<evidence type="ECO:0000256" key="4">
    <source>
        <dbReference type="RuleBase" id="RU362030"/>
    </source>
</evidence>
<name>A0A366FPK8_9HYPH</name>
<dbReference type="PANTHER" id="PTHR43619:SF2">
    <property type="entry name" value="S-ADENOSYL-L-METHIONINE-DEPENDENT METHYLTRANSFERASES SUPERFAMILY PROTEIN"/>
    <property type="match status" value="1"/>
</dbReference>
<protein>
    <recommendedName>
        <fullName evidence="4">S-adenosyl-L-methionine-dependent methyltransferase</fullName>
        <ecNumber evidence="4">2.1.1.-</ecNumber>
    </recommendedName>
</protein>
<organism evidence="5 6">
    <name type="scientific">Roseiarcus fermentans</name>
    <dbReference type="NCBI Taxonomy" id="1473586"/>
    <lineage>
        <taxon>Bacteria</taxon>
        <taxon>Pseudomonadati</taxon>
        <taxon>Pseudomonadota</taxon>
        <taxon>Alphaproteobacteria</taxon>
        <taxon>Hyphomicrobiales</taxon>
        <taxon>Roseiarcaceae</taxon>
        <taxon>Roseiarcus</taxon>
    </lineage>
</organism>
<comment type="caution">
    <text evidence="5">The sequence shown here is derived from an EMBL/GenBank/DDBJ whole genome shotgun (WGS) entry which is preliminary data.</text>
</comment>
<keyword evidence="4" id="KW-0949">S-adenosyl-L-methionine</keyword>
<gene>
    <name evidence="5" type="ORF">DFR50_105212</name>
</gene>
<evidence type="ECO:0000313" key="6">
    <source>
        <dbReference type="Proteomes" id="UP000253529"/>
    </source>
</evidence>
<evidence type="ECO:0000313" key="5">
    <source>
        <dbReference type="EMBL" id="RBP16568.1"/>
    </source>
</evidence>
<dbReference type="GO" id="GO:0008168">
    <property type="term" value="F:methyltransferase activity"/>
    <property type="evidence" value="ECO:0007669"/>
    <property type="project" value="UniProtKB-UniRule"/>
</dbReference>
<keyword evidence="2 4" id="KW-0489">Methyltransferase</keyword>
<dbReference type="OrthoDB" id="9806164at2"/>
<dbReference type="InterPro" id="IPR029063">
    <property type="entry name" value="SAM-dependent_MTases_sf"/>
</dbReference>
<keyword evidence="3 5" id="KW-0808">Transferase</keyword>
<dbReference type="NCBIfam" id="TIGR00027">
    <property type="entry name" value="mthyl_TIGR00027"/>
    <property type="match status" value="1"/>
</dbReference>
<dbReference type="AlphaFoldDB" id="A0A366FPK8"/>
<evidence type="ECO:0000256" key="1">
    <source>
        <dbReference type="ARBA" id="ARBA00008138"/>
    </source>
</evidence>
<dbReference type="RefSeq" id="WP_113888349.1">
    <property type="nucleotide sequence ID" value="NZ_QNRK01000005.1"/>
</dbReference>